<sequence length="759" mass="81972">MSDRPSRGTRKGRHFSDDAGMRPWATYPSMQEPTGLQPNPGAADFISGLTGELPVIRPEGPGSSASKRPARPSNRVRRAAPPRPIRDTRVPVEEAPEDPSATRTLPALRYPAGPERQETQSSRYQPTDEVTDAQIAWQRRRRAQRRAAWEAAQQEAAAREASQHAHGYGEPYATTEAYEYDADYAYHEDYEYGDADAHAQVGTETEQPEKKSAAYNSFVMFVGTLVSRVLGLVRSPILLAAVVGLTSQAGNAFNVANKLPNLIYMIIVGGIVNAVLVPQIVRATKRSDDGGQAYINKLLTIAIVGLGAVTVVITAGAPFIVKMMAATMDDDWYHLTVQFAYWCLPQVFFYGMYTVMGQVLNARESFGPYMWAPALNNVVAIAGFLAILAVWGPVTPADGADPSAWTAQRVGAIGGISTLGIAAQAIILVWPLRASGIRFRFDFRWRGSGLGAAGRASWWMALTMLVSFIPTAITSNVAAGASARAEQAGMDLQTVAGNFAYDTAYTIYSIPTSLFVVSIATAVFTRMSSAVAEGEIIRMREDVERTLKVVSTIMFLCSVGLIVLSVPISRIFALTSAPQEAVTLARVVAAMSIGLTAIGAVQVLDRVYYAFEDTRGAFWVNLPFQIAGVVGFFLCGFLPPQWVVVGVGVVMSATNIACTFVMLAKLSPRVGGWNYPDLLTFHLKLAVVSVSAMLGGFLVLRLFGPLFAPISLGSAFGALIVGGVAIVGIYLALMAILRMDEVRVFWDLVRKILSKLKKS</sequence>
<feature type="transmembrane region" description="Helical" evidence="9">
    <location>
        <begin position="546"/>
        <end position="572"/>
    </location>
</feature>
<feature type="transmembrane region" description="Helical" evidence="9">
    <location>
        <begin position="452"/>
        <end position="473"/>
    </location>
</feature>
<evidence type="ECO:0000256" key="7">
    <source>
        <dbReference type="ARBA" id="ARBA00023136"/>
    </source>
</evidence>
<keyword evidence="2" id="KW-1003">Cell membrane</keyword>
<dbReference type="GO" id="GO:0005886">
    <property type="term" value="C:plasma membrane"/>
    <property type="evidence" value="ECO:0007669"/>
    <property type="project" value="UniProtKB-SubCell"/>
</dbReference>
<keyword evidence="3 9" id="KW-0812">Transmembrane</keyword>
<dbReference type="AlphaFoldDB" id="A0AAW9HIU1"/>
<feature type="compositionally biased region" description="Basic residues" evidence="8">
    <location>
        <begin position="68"/>
        <end position="80"/>
    </location>
</feature>
<dbReference type="NCBIfam" id="TIGR01695">
    <property type="entry name" value="murJ_mviN"/>
    <property type="match status" value="1"/>
</dbReference>
<dbReference type="GO" id="GO:0015648">
    <property type="term" value="F:lipid-linked peptidoglycan transporter activity"/>
    <property type="evidence" value="ECO:0007669"/>
    <property type="project" value="TreeGrafter"/>
</dbReference>
<feature type="transmembrane region" description="Helical" evidence="9">
    <location>
        <begin position="645"/>
        <end position="664"/>
    </location>
</feature>
<feature type="region of interest" description="Disordered" evidence="8">
    <location>
        <begin position="1"/>
        <end position="130"/>
    </location>
</feature>
<dbReference type="InterPro" id="IPR051050">
    <property type="entry name" value="Lipid_II_flippase_MurJ/MviN"/>
</dbReference>
<comment type="caution">
    <text evidence="10">The sequence shown here is derived from an EMBL/GenBank/DDBJ whole genome shotgun (WGS) entry which is preliminary data.</text>
</comment>
<feature type="transmembrane region" description="Helical" evidence="9">
    <location>
        <begin position="293"/>
        <end position="320"/>
    </location>
</feature>
<accession>A0AAW9HIU1</accession>
<keyword evidence="4" id="KW-0133">Cell shape</keyword>
<dbReference type="Pfam" id="PF03023">
    <property type="entry name" value="MurJ"/>
    <property type="match status" value="1"/>
</dbReference>
<dbReference type="Proteomes" id="UP001273799">
    <property type="component" value="Unassembled WGS sequence"/>
</dbReference>
<feature type="transmembrane region" description="Helical" evidence="9">
    <location>
        <begin position="685"/>
        <end position="704"/>
    </location>
</feature>
<dbReference type="InterPro" id="IPR004268">
    <property type="entry name" value="MurJ"/>
</dbReference>
<evidence type="ECO:0000256" key="4">
    <source>
        <dbReference type="ARBA" id="ARBA00022960"/>
    </source>
</evidence>
<dbReference type="GO" id="GO:0009252">
    <property type="term" value="P:peptidoglycan biosynthetic process"/>
    <property type="evidence" value="ECO:0007669"/>
    <property type="project" value="UniProtKB-KW"/>
</dbReference>
<evidence type="ECO:0000256" key="9">
    <source>
        <dbReference type="SAM" id="Phobius"/>
    </source>
</evidence>
<keyword evidence="7 9" id="KW-0472">Membrane</keyword>
<evidence type="ECO:0000256" key="5">
    <source>
        <dbReference type="ARBA" id="ARBA00022984"/>
    </source>
</evidence>
<evidence type="ECO:0000256" key="8">
    <source>
        <dbReference type="SAM" id="MobiDB-lite"/>
    </source>
</evidence>
<name>A0AAW9HIU1_9ACTO</name>
<gene>
    <name evidence="10" type="primary">murJ</name>
    <name evidence="10" type="ORF">R6G71_07315</name>
</gene>
<protein>
    <submittedName>
        <fullName evidence="10">Murein biosynthesis integral membrane protein MurJ</fullName>
    </submittedName>
</protein>
<feature type="compositionally biased region" description="Polar residues" evidence="8">
    <location>
        <begin position="28"/>
        <end position="37"/>
    </location>
</feature>
<evidence type="ECO:0000313" key="10">
    <source>
        <dbReference type="EMBL" id="MDY5153846.1"/>
    </source>
</evidence>
<dbReference type="RefSeq" id="WP_256332470.1">
    <property type="nucleotide sequence ID" value="NZ_FNAU01000001.1"/>
</dbReference>
<keyword evidence="5" id="KW-0573">Peptidoglycan synthesis</keyword>
<feature type="transmembrane region" description="Helical" evidence="9">
    <location>
        <begin position="412"/>
        <end position="432"/>
    </location>
</feature>
<dbReference type="PRINTS" id="PR01806">
    <property type="entry name" value="VIRFACTRMVIN"/>
</dbReference>
<feature type="transmembrane region" description="Helical" evidence="9">
    <location>
        <begin position="505"/>
        <end position="525"/>
    </location>
</feature>
<dbReference type="PANTHER" id="PTHR47019:SF1">
    <property type="entry name" value="LIPID II FLIPPASE MURJ"/>
    <property type="match status" value="1"/>
</dbReference>
<feature type="transmembrane region" description="Helical" evidence="9">
    <location>
        <begin position="710"/>
        <end position="733"/>
    </location>
</feature>
<feature type="transmembrane region" description="Helical" evidence="9">
    <location>
        <begin position="332"/>
        <end position="353"/>
    </location>
</feature>
<evidence type="ECO:0000256" key="1">
    <source>
        <dbReference type="ARBA" id="ARBA00004651"/>
    </source>
</evidence>
<dbReference type="GO" id="GO:0034204">
    <property type="term" value="P:lipid translocation"/>
    <property type="evidence" value="ECO:0007669"/>
    <property type="project" value="TreeGrafter"/>
</dbReference>
<dbReference type="EMBL" id="JAWNFU010000004">
    <property type="protein sequence ID" value="MDY5153846.1"/>
    <property type="molecule type" value="Genomic_DNA"/>
</dbReference>
<proteinExistence type="predicted"/>
<evidence type="ECO:0000256" key="2">
    <source>
        <dbReference type="ARBA" id="ARBA00022475"/>
    </source>
</evidence>
<feature type="transmembrane region" description="Helical" evidence="9">
    <location>
        <begin position="584"/>
        <end position="604"/>
    </location>
</feature>
<feature type="transmembrane region" description="Helical" evidence="9">
    <location>
        <begin position="262"/>
        <end position="281"/>
    </location>
</feature>
<feature type="transmembrane region" description="Helical" evidence="9">
    <location>
        <begin position="374"/>
        <end position="392"/>
    </location>
</feature>
<feature type="transmembrane region" description="Helical" evidence="9">
    <location>
        <begin position="616"/>
        <end position="639"/>
    </location>
</feature>
<dbReference type="GO" id="GO:0008360">
    <property type="term" value="P:regulation of cell shape"/>
    <property type="evidence" value="ECO:0007669"/>
    <property type="project" value="UniProtKB-KW"/>
</dbReference>
<dbReference type="PANTHER" id="PTHR47019">
    <property type="entry name" value="LIPID II FLIPPASE MURJ"/>
    <property type="match status" value="1"/>
</dbReference>
<feature type="transmembrane region" description="Helical" evidence="9">
    <location>
        <begin position="218"/>
        <end position="242"/>
    </location>
</feature>
<evidence type="ECO:0000313" key="11">
    <source>
        <dbReference type="Proteomes" id="UP001273799"/>
    </source>
</evidence>
<reference evidence="10" key="1">
    <citation type="submission" date="2023-10" db="EMBL/GenBank/DDBJ databases">
        <title>Whole Genome based description of the genera Actinobaculum and Actinotignum reveals a complex phylogenetic relationship within the species included in the genus Actinotignum.</title>
        <authorList>
            <person name="Jensen C.S."/>
            <person name="Dargis R."/>
            <person name="Kemp M."/>
            <person name="Christensen J.J."/>
        </authorList>
    </citation>
    <scope>NUCLEOTIDE SEQUENCE</scope>
    <source>
        <strain evidence="10">Actinobaculum_suis_CCUG19206T</strain>
    </source>
</reference>
<dbReference type="CDD" id="cd13123">
    <property type="entry name" value="MATE_MurJ_like"/>
    <property type="match status" value="1"/>
</dbReference>
<evidence type="ECO:0000256" key="6">
    <source>
        <dbReference type="ARBA" id="ARBA00022989"/>
    </source>
</evidence>
<comment type="subcellular location">
    <subcellularLocation>
        <location evidence="1">Cell membrane</location>
        <topology evidence="1">Multi-pass membrane protein</topology>
    </subcellularLocation>
</comment>
<organism evidence="10 11">
    <name type="scientific">Actinobaculum suis</name>
    <dbReference type="NCBI Taxonomy" id="1657"/>
    <lineage>
        <taxon>Bacteria</taxon>
        <taxon>Bacillati</taxon>
        <taxon>Actinomycetota</taxon>
        <taxon>Actinomycetes</taxon>
        <taxon>Actinomycetales</taxon>
        <taxon>Actinomycetaceae</taxon>
        <taxon>Actinobaculum</taxon>
    </lineage>
</organism>
<keyword evidence="6 9" id="KW-1133">Transmembrane helix</keyword>
<evidence type="ECO:0000256" key="3">
    <source>
        <dbReference type="ARBA" id="ARBA00022692"/>
    </source>
</evidence>